<dbReference type="PROSITE" id="PS50240">
    <property type="entry name" value="TRYPSIN_DOM"/>
    <property type="match status" value="1"/>
</dbReference>
<evidence type="ECO:0000256" key="5">
    <source>
        <dbReference type="SAM" id="Phobius"/>
    </source>
</evidence>
<dbReference type="InterPro" id="IPR001254">
    <property type="entry name" value="Trypsin_dom"/>
</dbReference>
<dbReference type="OrthoDB" id="6380398at2759"/>
<evidence type="ECO:0000313" key="8">
    <source>
        <dbReference type="Proteomes" id="UP000479190"/>
    </source>
</evidence>
<dbReference type="SMART" id="SM00020">
    <property type="entry name" value="Tryp_SPc"/>
    <property type="match status" value="1"/>
</dbReference>
<keyword evidence="4" id="KW-1015">Disulfide bond</keyword>
<proteinExistence type="predicted"/>
<dbReference type="Pfam" id="PF00089">
    <property type="entry name" value="Trypsin"/>
    <property type="match status" value="1"/>
</dbReference>
<dbReference type="InterPro" id="IPR050430">
    <property type="entry name" value="Peptidase_S1"/>
</dbReference>
<dbReference type="EMBL" id="CADCXV010001216">
    <property type="protein sequence ID" value="CAB0042757.1"/>
    <property type="molecule type" value="Genomic_DNA"/>
</dbReference>
<gene>
    <name evidence="7" type="ORF">TBRA_LOCUS14361</name>
</gene>
<feature type="transmembrane region" description="Helical" evidence="5">
    <location>
        <begin position="183"/>
        <end position="211"/>
    </location>
</feature>
<keyword evidence="5" id="KW-1133">Transmembrane helix</keyword>
<dbReference type="InterPro" id="IPR009003">
    <property type="entry name" value="Peptidase_S1_PA"/>
</dbReference>
<evidence type="ECO:0000256" key="3">
    <source>
        <dbReference type="ARBA" id="ARBA00022825"/>
    </source>
</evidence>
<keyword evidence="1" id="KW-0645">Protease</keyword>
<organism evidence="7 8">
    <name type="scientific">Trichogramma brassicae</name>
    <dbReference type="NCBI Taxonomy" id="86971"/>
    <lineage>
        <taxon>Eukaryota</taxon>
        <taxon>Metazoa</taxon>
        <taxon>Ecdysozoa</taxon>
        <taxon>Arthropoda</taxon>
        <taxon>Hexapoda</taxon>
        <taxon>Insecta</taxon>
        <taxon>Pterygota</taxon>
        <taxon>Neoptera</taxon>
        <taxon>Endopterygota</taxon>
        <taxon>Hymenoptera</taxon>
        <taxon>Apocrita</taxon>
        <taxon>Proctotrupomorpha</taxon>
        <taxon>Chalcidoidea</taxon>
        <taxon>Trichogrammatidae</taxon>
        <taxon>Trichogramma</taxon>
    </lineage>
</organism>
<dbReference type="InterPro" id="IPR043504">
    <property type="entry name" value="Peptidase_S1_PA_chymotrypsin"/>
</dbReference>
<evidence type="ECO:0000259" key="6">
    <source>
        <dbReference type="PROSITE" id="PS50240"/>
    </source>
</evidence>
<evidence type="ECO:0000256" key="4">
    <source>
        <dbReference type="ARBA" id="ARBA00023157"/>
    </source>
</evidence>
<feature type="transmembrane region" description="Helical" evidence="5">
    <location>
        <begin position="153"/>
        <end position="177"/>
    </location>
</feature>
<dbReference type="AlphaFoldDB" id="A0A6H5IWP8"/>
<dbReference type="GO" id="GO:0006508">
    <property type="term" value="P:proteolysis"/>
    <property type="evidence" value="ECO:0007669"/>
    <property type="project" value="UniProtKB-KW"/>
</dbReference>
<dbReference type="Proteomes" id="UP000479190">
    <property type="component" value="Unassembled WGS sequence"/>
</dbReference>
<evidence type="ECO:0000256" key="1">
    <source>
        <dbReference type="ARBA" id="ARBA00022670"/>
    </source>
</evidence>
<dbReference type="PANTHER" id="PTHR24276:SF96">
    <property type="entry name" value="PEPTIDASE S1 DOMAIN-CONTAINING PROTEIN"/>
    <property type="match status" value="1"/>
</dbReference>
<feature type="domain" description="Peptidase S1" evidence="6">
    <location>
        <begin position="198"/>
        <end position="497"/>
    </location>
</feature>
<keyword evidence="5" id="KW-0812">Transmembrane</keyword>
<dbReference type="Gene3D" id="2.40.10.10">
    <property type="entry name" value="Trypsin-like serine proteases"/>
    <property type="match status" value="1"/>
</dbReference>
<dbReference type="SUPFAM" id="SSF50494">
    <property type="entry name" value="Trypsin-like serine proteases"/>
    <property type="match status" value="1"/>
</dbReference>
<keyword evidence="8" id="KW-1185">Reference proteome</keyword>
<sequence length="505" mass="55824">MTEPYRAAIYDPQYKNVWYTYNVNDVPIAAATKFTRISRWRTIPYTKSLELPPLERPINVITQKILFGPKAIGEYDCLSFSCRVLCYNAARTKYTSDEISFREDERRRSQCSSDSRWRSELCLFWSDHQWCDKSAIYASEILFEEFVIMQRHVLLALVLVVALLCHSSDAGLIGAALCYSGCSALGVACFAAAGFGFTVPGAVIAATPALVACNAALAKCMSVCTVAVTRTRDALGCTGDHRRGERRASWPLLQNRPGWRCPRGKTSLPVLSAFRPTRSAGRSALRRGRAQREIPTDGGSLRRLVINMEVVCGATNRKNPEALGVYKVEQLIQHEGFETIKGLTEVAANDLALVRVSKPIQFSDKVRPIELAATPVAPRSQVRAVGYGFTIKDQATQEQLREVDLKVVDRETCQAKWTALKIQLRDGMLCVAGAVKEYGDKHSFKGMCPGDSGSSATANNVLVGIMSAGNACGDSYLHPNIFMDVSYYSDWIRATIKSNDEKLKN</sequence>
<dbReference type="GO" id="GO:0004252">
    <property type="term" value="F:serine-type endopeptidase activity"/>
    <property type="evidence" value="ECO:0007669"/>
    <property type="project" value="InterPro"/>
</dbReference>
<protein>
    <recommendedName>
        <fullName evidence="6">Peptidase S1 domain-containing protein</fullName>
    </recommendedName>
</protein>
<keyword evidence="3" id="KW-0720">Serine protease</keyword>
<keyword evidence="2" id="KW-0378">Hydrolase</keyword>
<keyword evidence="5" id="KW-0472">Membrane</keyword>
<name>A0A6H5IWP8_9HYME</name>
<evidence type="ECO:0000256" key="2">
    <source>
        <dbReference type="ARBA" id="ARBA00022801"/>
    </source>
</evidence>
<evidence type="ECO:0000313" key="7">
    <source>
        <dbReference type="EMBL" id="CAB0042757.1"/>
    </source>
</evidence>
<accession>A0A6H5IWP8</accession>
<reference evidence="7 8" key="1">
    <citation type="submission" date="2020-02" db="EMBL/GenBank/DDBJ databases">
        <authorList>
            <person name="Ferguson B K."/>
        </authorList>
    </citation>
    <scope>NUCLEOTIDE SEQUENCE [LARGE SCALE GENOMIC DNA]</scope>
</reference>
<dbReference type="PANTHER" id="PTHR24276">
    <property type="entry name" value="POLYSERASE-RELATED"/>
    <property type="match status" value="1"/>
</dbReference>